<reference evidence="1 2" key="1">
    <citation type="submission" date="2022-01" db="EMBL/GenBank/DDBJ databases">
        <title>A chromosomal length assembly of Cordylochernes scorpioides.</title>
        <authorList>
            <person name="Zeh D."/>
            <person name="Zeh J."/>
        </authorList>
    </citation>
    <scope>NUCLEOTIDE SEQUENCE [LARGE SCALE GENOMIC DNA]</scope>
    <source>
        <strain evidence="1">IN4F17</strain>
        <tissue evidence="1">Whole Body</tissue>
    </source>
</reference>
<dbReference type="CDD" id="cd11308">
    <property type="entry name" value="Peptidase_M14NE-CP-C_like"/>
    <property type="match status" value="1"/>
</dbReference>
<dbReference type="EMBL" id="CP092871">
    <property type="protein sequence ID" value="UYV72101.1"/>
    <property type="molecule type" value="Genomic_DNA"/>
</dbReference>
<organism evidence="1 2">
    <name type="scientific">Cordylochernes scorpioides</name>
    <dbReference type="NCBI Taxonomy" id="51811"/>
    <lineage>
        <taxon>Eukaryota</taxon>
        <taxon>Metazoa</taxon>
        <taxon>Ecdysozoa</taxon>
        <taxon>Arthropoda</taxon>
        <taxon>Chelicerata</taxon>
        <taxon>Arachnida</taxon>
        <taxon>Pseudoscorpiones</taxon>
        <taxon>Cheliferoidea</taxon>
        <taxon>Chernetidae</taxon>
        <taxon>Cordylochernes</taxon>
    </lineage>
</organism>
<dbReference type="PANTHER" id="PTHR11532">
    <property type="entry name" value="PROTEASE M14 CARBOXYPEPTIDASE"/>
    <property type="match status" value="1"/>
</dbReference>
<sequence>MCRCTGGMQDFGYVWGGQMSLSLELSCCKFPVEAELPNFWEENRVALVRFAFEAHRGVKGIVKDTEERPLNKASLVIMGRNINFSTTRRGEFWRILLPGTYTLQVNVPLDIY</sequence>
<dbReference type="InterPro" id="IPR008969">
    <property type="entry name" value="CarboxyPept-like_regulatory"/>
</dbReference>
<proteinExistence type="predicted"/>
<name>A0ABY6KTB1_9ARAC</name>
<dbReference type="SUPFAM" id="SSF49464">
    <property type="entry name" value="Carboxypeptidase regulatory domain-like"/>
    <property type="match status" value="1"/>
</dbReference>
<dbReference type="PANTHER" id="PTHR11532:SF84">
    <property type="entry name" value="CARBOXYPEPTIDASE M"/>
    <property type="match status" value="1"/>
</dbReference>
<gene>
    <name evidence="1" type="ORF">LAZ67_9001812</name>
</gene>
<accession>A0ABY6KTB1</accession>
<dbReference type="InterPro" id="IPR050753">
    <property type="entry name" value="Peptidase_M14_domain"/>
</dbReference>
<evidence type="ECO:0000313" key="2">
    <source>
        <dbReference type="Proteomes" id="UP001235939"/>
    </source>
</evidence>
<protein>
    <submittedName>
        <fullName evidence="1">CPM</fullName>
    </submittedName>
</protein>
<dbReference type="SUPFAM" id="SSF53187">
    <property type="entry name" value="Zn-dependent exopeptidases"/>
    <property type="match status" value="1"/>
</dbReference>
<dbReference type="Proteomes" id="UP001235939">
    <property type="component" value="Chromosome 09"/>
</dbReference>
<evidence type="ECO:0000313" key="1">
    <source>
        <dbReference type="EMBL" id="UYV72101.1"/>
    </source>
</evidence>
<dbReference type="Gene3D" id="3.40.630.10">
    <property type="entry name" value="Zn peptidases"/>
    <property type="match status" value="1"/>
</dbReference>
<dbReference type="Gene3D" id="2.60.40.1120">
    <property type="entry name" value="Carboxypeptidase-like, regulatory domain"/>
    <property type="match status" value="1"/>
</dbReference>
<keyword evidence="2" id="KW-1185">Reference proteome</keyword>